<protein>
    <submittedName>
        <fullName evidence="2">Uncharacterized protein</fullName>
    </submittedName>
</protein>
<proteinExistence type="predicted"/>
<feature type="region of interest" description="Disordered" evidence="1">
    <location>
        <begin position="32"/>
        <end position="54"/>
    </location>
</feature>
<dbReference type="RefSeq" id="WP_321390088.1">
    <property type="nucleotide sequence ID" value="NZ_CP139487.1"/>
</dbReference>
<reference evidence="2 3" key="1">
    <citation type="submission" date="2023-11" db="EMBL/GenBank/DDBJ databases">
        <title>Peredibacter starrii A3.12.</title>
        <authorList>
            <person name="Mitchell R.J."/>
        </authorList>
    </citation>
    <scope>NUCLEOTIDE SEQUENCE [LARGE SCALE GENOMIC DNA]</scope>
    <source>
        <strain evidence="2 3">A3.12</strain>
    </source>
</reference>
<keyword evidence="3" id="KW-1185">Reference proteome</keyword>
<name>A0AAX4HJL6_9BACT</name>
<feature type="compositionally biased region" description="Basic residues" evidence="1">
    <location>
        <begin position="36"/>
        <end position="46"/>
    </location>
</feature>
<dbReference type="Proteomes" id="UP001324634">
    <property type="component" value="Chromosome"/>
</dbReference>
<dbReference type="KEGG" id="psti:SOO65_12035"/>
<evidence type="ECO:0000313" key="2">
    <source>
        <dbReference type="EMBL" id="WPU63417.1"/>
    </source>
</evidence>
<gene>
    <name evidence="2" type="ORF">SOO65_12035</name>
</gene>
<dbReference type="EMBL" id="CP139487">
    <property type="protein sequence ID" value="WPU63417.1"/>
    <property type="molecule type" value="Genomic_DNA"/>
</dbReference>
<dbReference type="AlphaFoldDB" id="A0AAX4HJL6"/>
<organism evidence="2 3">
    <name type="scientific">Peredibacter starrii</name>
    <dbReference type="NCBI Taxonomy" id="28202"/>
    <lineage>
        <taxon>Bacteria</taxon>
        <taxon>Pseudomonadati</taxon>
        <taxon>Bdellovibrionota</taxon>
        <taxon>Bacteriovoracia</taxon>
        <taxon>Bacteriovoracales</taxon>
        <taxon>Bacteriovoracaceae</taxon>
        <taxon>Peredibacter</taxon>
    </lineage>
</organism>
<evidence type="ECO:0000313" key="3">
    <source>
        <dbReference type="Proteomes" id="UP001324634"/>
    </source>
</evidence>
<sequence length="189" mass="21808">MGSESVLKRLLQKKPEAAAAEPIVKHFVESKPAPAFKKKAQRKPGRPAKEESKKARNFTLCLAPEFLKFLDSMVVKDTKIQGRGRKIRFIIERFIEHEKRSLGHMRVLKESLKTVQLELKGFEGRVKKGEKLELTIKERATITKTVDQVMLLLKVLNYTPKALQKMLPREDWALLSFCLDWNSNKRVVL</sequence>
<evidence type="ECO:0000256" key="1">
    <source>
        <dbReference type="SAM" id="MobiDB-lite"/>
    </source>
</evidence>
<accession>A0AAX4HJL6</accession>